<evidence type="ECO:0000259" key="1">
    <source>
        <dbReference type="Pfam" id="PF01883"/>
    </source>
</evidence>
<dbReference type="PANTHER" id="PTHR42831">
    <property type="entry name" value="FE-S PROTEIN MATURATION AUXILIARY FACTOR YITW"/>
    <property type="match status" value="1"/>
</dbReference>
<accession>A0A2M9CUG1</accession>
<proteinExistence type="predicted"/>
<dbReference type="SUPFAM" id="SSF117916">
    <property type="entry name" value="Fe-S cluster assembly (FSCA) domain-like"/>
    <property type="match status" value="1"/>
</dbReference>
<dbReference type="InterPro" id="IPR002744">
    <property type="entry name" value="MIP18-like"/>
</dbReference>
<name>A0A2M9CUG1_9BACT</name>
<dbReference type="AlphaFoldDB" id="A0A2M9CUG1"/>
<feature type="domain" description="MIP18 family-like" evidence="1">
    <location>
        <begin position="11"/>
        <end position="83"/>
    </location>
</feature>
<dbReference type="InterPro" id="IPR052339">
    <property type="entry name" value="Fe-S_Maturation_MIP18"/>
</dbReference>
<sequence length="106" mass="11799">MVIDDQAGLQESIISVLKTVYDPEIPVNIYDLGLVYELRTNPEGEVFLMVTLTAPGCPVGADIVSEIDEKVRQIEGVRDVHVELTFDPPWNMGMMSDEAKLELGFM</sequence>
<organism evidence="2 3">
    <name type="scientific">Thermoflavifilum aggregans</name>
    <dbReference type="NCBI Taxonomy" id="454188"/>
    <lineage>
        <taxon>Bacteria</taxon>
        <taxon>Pseudomonadati</taxon>
        <taxon>Bacteroidota</taxon>
        <taxon>Chitinophagia</taxon>
        <taxon>Chitinophagales</taxon>
        <taxon>Chitinophagaceae</taxon>
        <taxon>Thermoflavifilum</taxon>
    </lineage>
</organism>
<dbReference type="Pfam" id="PF01883">
    <property type="entry name" value="FeS_assembly_P"/>
    <property type="match status" value="1"/>
</dbReference>
<protein>
    <submittedName>
        <fullName evidence="2">FeS assembly SUF system protein</fullName>
    </submittedName>
</protein>
<dbReference type="EMBL" id="PGFG01000001">
    <property type="protein sequence ID" value="PJJ75485.1"/>
    <property type="molecule type" value="Genomic_DNA"/>
</dbReference>
<dbReference type="PANTHER" id="PTHR42831:SF1">
    <property type="entry name" value="FE-S PROTEIN MATURATION AUXILIARY FACTOR YITW"/>
    <property type="match status" value="1"/>
</dbReference>
<dbReference type="OrthoDB" id="9805360at2"/>
<comment type="caution">
    <text evidence="2">The sequence shown here is derived from an EMBL/GenBank/DDBJ whole genome shotgun (WGS) entry which is preliminary data.</text>
</comment>
<dbReference type="InterPro" id="IPR034904">
    <property type="entry name" value="FSCA_dom_sf"/>
</dbReference>
<reference evidence="2 3" key="1">
    <citation type="submission" date="2017-11" db="EMBL/GenBank/DDBJ databases">
        <title>Genomic Encyclopedia of Archaeal and Bacterial Type Strains, Phase II (KMG-II): From Individual Species to Whole Genera.</title>
        <authorList>
            <person name="Goeker M."/>
        </authorList>
    </citation>
    <scope>NUCLEOTIDE SEQUENCE [LARGE SCALE GENOMIC DNA]</scope>
    <source>
        <strain evidence="2 3">DSM 27268</strain>
    </source>
</reference>
<dbReference type="Proteomes" id="UP000230000">
    <property type="component" value="Unassembled WGS sequence"/>
</dbReference>
<dbReference type="Gene3D" id="3.30.300.130">
    <property type="entry name" value="Fe-S cluster assembly (FSCA)"/>
    <property type="match status" value="1"/>
</dbReference>
<keyword evidence="3" id="KW-1185">Reference proteome</keyword>
<evidence type="ECO:0000313" key="2">
    <source>
        <dbReference type="EMBL" id="PJJ75485.1"/>
    </source>
</evidence>
<dbReference type="RefSeq" id="WP_100314087.1">
    <property type="nucleotide sequence ID" value="NZ_PGFG01000001.1"/>
</dbReference>
<gene>
    <name evidence="2" type="ORF">BXY57_1064</name>
</gene>
<evidence type="ECO:0000313" key="3">
    <source>
        <dbReference type="Proteomes" id="UP000230000"/>
    </source>
</evidence>